<dbReference type="PANTHER" id="PTHR12683">
    <property type="entry name" value="CDK-ACTIVATING KINASE ASSEMBLY FACTOR MAT1"/>
    <property type="match status" value="1"/>
</dbReference>
<feature type="domain" description="MAT1 centre" evidence="3">
    <location>
        <begin position="3"/>
        <end position="147"/>
    </location>
</feature>
<dbReference type="Pfam" id="PF06391">
    <property type="entry name" value="MAT1"/>
    <property type="match status" value="1"/>
</dbReference>
<dbReference type="GeneID" id="8443185"/>
<dbReference type="GO" id="GO:0005675">
    <property type="term" value="C:transcription factor TFIIH holo complex"/>
    <property type="evidence" value="ECO:0007669"/>
    <property type="project" value="TreeGrafter"/>
</dbReference>
<evidence type="ECO:0000256" key="1">
    <source>
        <dbReference type="SAM" id="Coils"/>
    </source>
</evidence>
<feature type="coiled-coil region" evidence="1">
    <location>
        <begin position="58"/>
        <end position="97"/>
    </location>
</feature>
<feature type="region of interest" description="Disordered" evidence="2">
    <location>
        <begin position="150"/>
        <end position="195"/>
    </location>
</feature>
<dbReference type="HOGENOM" id="CLU_048466_1_0_1"/>
<dbReference type="Proteomes" id="UP000002058">
    <property type="component" value="Unassembled WGS sequence"/>
</dbReference>
<gene>
    <name evidence="4" type="ORF">UREG_02497</name>
</gene>
<dbReference type="RefSeq" id="XP_002542981.1">
    <property type="nucleotide sequence ID" value="XM_002542935.1"/>
</dbReference>
<dbReference type="AlphaFoldDB" id="C4JG99"/>
<dbReference type="VEuPathDB" id="FungiDB:UREG_02497"/>
<keyword evidence="5" id="KW-1185">Reference proteome</keyword>
<dbReference type="PANTHER" id="PTHR12683:SF13">
    <property type="entry name" value="CDK-ACTIVATING KINASE ASSEMBLY FACTOR MAT1"/>
    <property type="match status" value="1"/>
</dbReference>
<dbReference type="KEGG" id="ure:UREG_02497"/>
<dbReference type="InParanoid" id="C4JG99"/>
<evidence type="ECO:0000256" key="2">
    <source>
        <dbReference type="SAM" id="MobiDB-lite"/>
    </source>
</evidence>
<name>C4JG99_UNCRE</name>
<dbReference type="STRING" id="336963.C4JG99"/>
<dbReference type="FunCoup" id="C4JG99">
    <property type="interactions" value="456"/>
</dbReference>
<organism evidence="4 5">
    <name type="scientific">Uncinocarpus reesii (strain UAMH 1704)</name>
    <dbReference type="NCBI Taxonomy" id="336963"/>
    <lineage>
        <taxon>Eukaryota</taxon>
        <taxon>Fungi</taxon>
        <taxon>Dikarya</taxon>
        <taxon>Ascomycota</taxon>
        <taxon>Pezizomycotina</taxon>
        <taxon>Eurotiomycetes</taxon>
        <taxon>Eurotiomycetidae</taxon>
        <taxon>Onygenales</taxon>
        <taxon>Onygenaceae</taxon>
        <taxon>Uncinocarpus</taxon>
    </lineage>
</organism>
<dbReference type="EMBL" id="CH476615">
    <property type="protein sequence ID" value="EEP77648.1"/>
    <property type="molecule type" value="Genomic_DNA"/>
</dbReference>
<proteinExistence type="predicted"/>
<evidence type="ECO:0000313" key="5">
    <source>
        <dbReference type="Proteomes" id="UP000002058"/>
    </source>
</evidence>
<evidence type="ECO:0000313" key="4">
    <source>
        <dbReference type="EMBL" id="EEP77648.1"/>
    </source>
</evidence>
<dbReference type="InterPro" id="IPR015877">
    <property type="entry name" value="MAT1_centre"/>
</dbReference>
<dbReference type="GO" id="GO:0006281">
    <property type="term" value="P:DNA repair"/>
    <property type="evidence" value="ECO:0007669"/>
    <property type="project" value="TreeGrafter"/>
</dbReference>
<reference evidence="5" key="1">
    <citation type="journal article" date="2009" name="Genome Res.">
        <title>Comparative genomic analyses of the human fungal pathogens Coccidioides and their relatives.</title>
        <authorList>
            <person name="Sharpton T.J."/>
            <person name="Stajich J.E."/>
            <person name="Rounsley S.D."/>
            <person name="Gardner M.J."/>
            <person name="Wortman J.R."/>
            <person name="Jordar V.S."/>
            <person name="Maiti R."/>
            <person name="Kodira C.D."/>
            <person name="Neafsey D.E."/>
            <person name="Zeng Q."/>
            <person name="Hung C.-Y."/>
            <person name="McMahan C."/>
            <person name="Muszewska A."/>
            <person name="Grynberg M."/>
            <person name="Mandel M.A."/>
            <person name="Kellner E.M."/>
            <person name="Barker B.M."/>
            <person name="Galgiani J.N."/>
            <person name="Orbach M.J."/>
            <person name="Kirkland T.N."/>
            <person name="Cole G.T."/>
            <person name="Henn M.R."/>
            <person name="Birren B.W."/>
            <person name="Taylor J.W."/>
        </authorList>
    </citation>
    <scope>NUCLEOTIDE SEQUENCE [LARGE SCALE GENOMIC DNA]</scope>
    <source>
        <strain evidence="5">UAMH 1704</strain>
    </source>
</reference>
<evidence type="ECO:0000259" key="3">
    <source>
        <dbReference type="Pfam" id="PF06391"/>
    </source>
</evidence>
<sequence length="299" mass="32937">MGILNRREEEFDNKRAWDDFLEQREEIISNLVYGTDVAKTEAQLAEYASQHASSIRHNKNLESEESAALLEQQTLEQQALRQRREAAKQDYDNERRAKLAGREDIITRLATGSTKDAEAIAREAKRGSLLKKSSARRSEEERIKRKQAALLAESGKTGAPTPPGAAKPSTGPSLIKGLRKIKTPEPEKPYDPFAGGSSLMNRDYYTLQDYYPSPYLDPIRDDVRVLAGGYDLKDYYARSLFEAFAGLGCFIEDEISARNPPSATLDASSLLSNKNSAVATGKAAEAAVSKPAVSSGDVF</sequence>
<accession>C4JG99</accession>
<dbReference type="OrthoDB" id="5963at2759"/>
<protein>
    <recommendedName>
        <fullName evidence="3">MAT1 centre domain-containing protein</fullName>
    </recommendedName>
</protein>
<dbReference type="OMA" id="PNKRDYY"/>
<dbReference type="GO" id="GO:0006357">
    <property type="term" value="P:regulation of transcription by RNA polymerase II"/>
    <property type="evidence" value="ECO:0007669"/>
    <property type="project" value="TreeGrafter"/>
</dbReference>
<keyword evidence="1" id="KW-0175">Coiled coil</keyword>
<dbReference type="eggNOG" id="KOG3800">
    <property type="taxonomic scope" value="Eukaryota"/>
</dbReference>